<dbReference type="OrthoDB" id="9774475at2"/>
<keyword evidence="2" id="KW-1185">Reference proteome</keyword>
<geneLocation type="plasmid" evidence="1 2">
    <name>unnamed7</name>
</geneLocation>
<sequence length="660" mass="73325">MTALFSTDQLLDAKFSSETVEKIAAAYHAVRDLIEKDVPLAVAVSFGKDSTAMLTIALLAHHDAVRENPLRHPLTVQTADTGIENPVIHQHVQSQISLLERYARRHAIPLRIRVGRPTLASSWMTAVIGMRKVPTFSNSASRDCSVELKARANMRELRKLVPELKAEYEAMLRTAKPGDFFRISELAASLDRESVVTLLGTRFSESTSRADRMGRRGDAARVITVAGDGQRTLPLIADFDTDEVWECLALAGDGRALEAYAPNFDQTRDLYRAATGECPVVSSGKSAASACGSRFGCALCTVSGSSDKSMTIMLRDPKYAWMKPLNDLRDFLVATQYDLDRRRWTARTTDPVTGHVRIQADVYSPAMVQELLGICLTIDARERERAAALDEDLWAYYAGEAVSWSDPYMRAMAAAGTPDIAWATRMAKPQFQLVSPEQVLAIDFMWARYGASVPFEALHIWRDVTKRGVRFEIPKIEVQPNRRDLRMPEARWVALPTNERMLHPLYDPLTTFYYERPGRDVPAVTAQTCVEHQEEETFSVDAESARMIFDFEADRLLDVYHNGRFGPTVAVQFYLRFGTIALAAGRLQELANTVDHAQRLTDAGLGPGTSAAELLTRSISDGEHNRLKAATLIPAKVVPAQRRQANMSIGQGDLFAFLAA</sequence>
<dbReference type="SUPFAM" id="SSF52402">
    <property type="entry name" value="Adenine nucleotide alpha hydrolases-like"/>
    <property type="match status" value="1"/>
</dbReference>
<reference evidence="1 2" key="1">
    <citation type="submission" date="2020-06" db="EMBL/GenBank/DDBJ databases">
        <title>Complete genome of Azosprillum oryzae KACC14407.</title>
        <authorList>
            <person name="Kim M."/>
            <person name="Park Y.-J."/>
            <person name="Shin J.-H."/>
        </authorList>
    </citation>
    <scope>NUCLEOTIDE SEQUENCE [LARGE SCALE GENOMIC DNA]</scope>
    <source>
        <strain evidence="1 2">KACC 14407</strain>
        <plasmid evidence="1 2">unnamed7</plasmid>
    </source>
</reference>
<dbReference type="AlphaFoldDB" id="A0A6N1AX00"/>
<proteinExistence type="predicted"/>
<dbReference type="InterPro" id="IPR014729">
    <property type="entry name" value="Rossmann-like_a/b/a_fold"/>
</dbReference>
<dbReference type="KEGG" id="aoz:HUE56_29945"/>
<keyword evidence="1" id="KW-0614">Plasmid</keyword>
<evidence type="ECO:0008006" key="3">
    <source>
        <dbReference type="Google" id="ProtNLM"/>
    </source>
</evidence>
<evidence type="ECO:0000313" key="1">
    <source>
        <dbReference type="EMBL" id="QKS54727.1"/>
    </source>
</evidence>
<organism evidence="1 2">
    <name type="scientific">Azospirillum oryzae</name>
    <dbReference type="NCBI Taxonomy" id="286727"/>
    <lineage>
        <taxon>Bacteria</taxon>
        <taxon>Pseudomonadati</taxon>
        <taxon>Pseudomonadota</taxon>
        <taxon>Alphaproteobacteria</taxon>
        <taxon>Rhodospirillales</taxon>
        <taxon>Azospirillaceae</taxon>
        <taxon>Azospirillum</taxon>
    </lineage>
</organism>
<evidence type="ECO:0000313" key="2">
    <source>
        <dbReference type="Proteomes" id="UP000509702"/>
    </source>
</evidence>
<accession>A0A6N1AX00</accession>
<dbReference type="Proteomes" id="UP000509702">
    <property type="component" value="Plasmid unnamed7"/>
</dbReference>
<protein>
    <recommendedName>
        <fullName evidence="3">Phosphoadenosine phosphosulfate reductase family protein</fullName>
    </recommendedName>
</protein>
<dbReference type="Gene3D" id="3.40.50.620">
    <property type="entry name" value="HUPs"/>
    <property type="match status" value="1"/>
</dbReference>
<dbReference type="RefSeq" id="WP_109155058.1">
    <property type="nucleotide sequence ID" value="NZ_BSOV01000001.1"/>
</dbReference>
<name>A0A6N1AX00_9PROT</name>
<dbReference type="EMBL" id="CP054622">
    <property type="protein sequence ID" value="QKS54727.1"/>
    <property type="molecule type" value="Genomic_DNA"/>
</dbReference>
<gene>
    <name evidence="1" type="ORF">HUE56_29945</name>
</gene>